<feature type="transmembrane region" description="Helical" evidence="6">
    <location>
        <begin position="220"/>
        <end position="236"/>
    </location>
</feature>
<dbReference type="OrthoDB" id="10261634at2759"/>
<feature type="transmembrane region" description="Helical" evidence="6">
    <location>
        <begin position="130"/>
        <end position="153"/>
    </location>
</feature>
<dbReference type="EMBL" id="KV425597">
    <property type="protein sequence ID" value="KZT22283.1"/>
    <property type="molecule type" value="Genomic_DNA"/>
</dbReference>
<feature type="transmembrane region" description="Helical" evidence="6">
    <location>
        <begin position="369"/>
        <end position="390"/>
    </location>
</feature>
<evidence type="ECO:0000313" key="8">
    <source>
        <dbReference type="EMBL" id="KZT22283.1"/>
    </source>
</evidence>
<evidence type="ECO:0000313" key="9">
    <source>
        <dbReference type="Proteomes" id="UP000076761"/>
    </source>
</evidence>
<keyword evidence="4 6" id="KW-0472">Membrane</keyword>
<feature type="transmembrane region" description="Helical" evidence="6">
    <location>
        <begin position="342"/>
        <end position="362"/>
    </location>
</feature>
<feature type="transmembrane region" description="Helical" evidence="6">
    <location>
        <begin position="165"/>
        <end position="187"/>
    </location>
</feature>
<feature type="transmembrane region" description="Helical" evidence="6">
    <location>
        <begin position="396"/>
        <end position="415"/>
    </location>
</feature>
<dbReference type="PANTHER" id="PTHR11132">
    <property type="entry name" value="SOLUTE CARRIER FAMILY 35"/>
    <property type="match status" value="1"/>
</dbReference>
<evidence type="ECO:0000256" key="4">
    <source>
        <dbReference type="ARBA" id="ARBA00023136"/>
    </source>
</evidence>
<feature type="domain" description="Sugar phosphate transporter" evidence="7">
    <location>
        <begin position="105"/>
        <end position="412"/>
    </location>
</feature>
<dbReference type="Pfam" id="PF03151">
    <property type="entry name" value="TPT"/>
    <property type="match status" value="1"/>
</dbReference>
<reference evidence="8 9" key="1">
    <citation type="journal article" date="2016" name="Mol. Biol. Evol.">
        <title>Comparative Genomics of Early-Diverging Mushroom-Forming Fungi Provides Insights into the Origins of Lignocellulose Decay Capabilities.</title>
        <authorList>
            <person name="Nagy L.G."/>
            <person name="Riley R."/>
            <person name="Tritt A."/>
            <person name="Adam C."/>
            <person name="Daum C."/>
            <person name="Floudas D."/>
            <person name="Sun H."/>
            <person name="Yadav J.S."/>
            <person name="Pangilinan J."/>
            <person name="Larsson K.H."/>
            <person name="Matsuura K."/>
            <person name="Barry K."/>
            <person name="Labutti K."/>
            <person name="Kuo R."/>
            <person name="Ohm R.A."/>
            <person name="Bhattacharya S.S."/>
            <person name="Shirouzu T."/>
            <person name="Yoshinaga Y."/>
            <person name="Martin F.M."/>
            <person name="Grigoriev I.V."/>
            <person name="Hibbett D.S."/>
        </authorList>
    </citation>
    <scope>NUCLEOTIDE SEQUENCE [LARGE SCALE GENOMIC DNA]</scope>
    <source>
        <strain evidence="8 9">HHB14362 ss-1</strain>
    </source>
</reference>
<evidence type="ECO:0000256" key="3">
    <source>
        <dbReference type="ARBA" id="ARBA00022989"/>
    </source>
</evidence>
<evidence type="ECO:0000259" key="7">
    <source>
        <dbReference type="Pfam" id="PF03151"/>
    </source>
</evidence>
<keyword evidence="3 6" id="KW-1133">Transmembrane helix</keyword>
<keyword evidence="2 6" id="KW-0812">Transmembrane</keyword>
<dbReference type="AlphaFoldDB" id="A0A165QDP8"/>
<accession>A0A165QDP8</accession>
<evidence type="ECO:0000256" key="5">
    <source>
        <dbReference type="SAM" id="MobiDB-lite"/>
    </source>
</evidence>
<feature type="region of interest" description="Disordered" evidence="5">
    <location>
        <begin position="1"/>
        <end position="44"/>
    </location>
</feature>
<organism evidence="8 9">
    <name type="scientific">Neolentinus lepideus HHB14362 ss-1</name>
    <dbReference type="NCBI Taxonomy" id="1314782"/>
    <lineage>
        <taxon>Eukaryota</taxon>
        <taxon>Fungi</taxon>
        <taxon>Dikarya</taxon>
        <taxon>Basidiomycota</taxon>
        <taxon>Agaricomycotina</taxon>
        <taxon>Agaricomycetes</taxon>
        <taxon>Gloeophyllales</taxon>
        <taxon>Gloeophyllaceae</taxon>
        <taxon>Neolentinus</taxon>
    </lineage>
</organism>
<gene>
    <name evidence="8" type="ORF">NEOLEDRAFT_1138188</name>
</gene>
<evidence type="ECO:0000256" key="1">
    <source>
        <dbReference type="ARBA" id="ARBA00004141"/>
    </source>
</evidence>
<feature type="transmembrane region" description="Helical" evidence="6">
    <location>
        <begin position="193"/>
        <end position="211"/>
    </location>
</feature>
<dbReference type="GO" id="GO:0016020">
    <property type="term" value="C:membrane"/>
    <property type="evidence" value="ECO:0007669"/>
    <property type="project" value="UniProtKB-SubCell"/>
</dbReference>
<feature type="transmembrane region" description="Helical" evidence="6">
    <location>
        <begin position="102"/>
        <end position="118"/>
    </location>
</feature>
<dbReference type="Proteomes" id="UP000076761">
    <property type="component" value="Unassembled WGS sequence"/>
</dbReference>
<dbReference type="InterPro" id="IPR050186">
    <property type="entry name" value="TPT_transporter"/>
</dbReference>
<dbReference type="InParanoid" id="A0A165QDP8"/>
<name>A0A165QDP8_9AGAM</name>
<proteinExistence type="predicted"/>
<sequence length="430" mass="47342">MSSLTEKENASPGYAEPQVPPRPDRGGDDEGMPSYKRHSRSASRVQLSLQSLNIEAINMDIPMSPEVPDCLPTHSSHSARSFDFPEQPRPWYSLKGFYDSEPFWLVLYFCFNLGLTLYNKGVLVQFPFPYTLTAIHALCGSIGGYLLLARGTYVPAKLSQQENAALIAFSVLYAMNIAVSNVSLQLVTVPFHQVVRASTPIFTIMLSYWFFGSLCSREKMMSLIPVIVGVGFATYGDYYFTAWGLILTLFGTFLAALKTIFTNILQSPSVSPPPSPSVSSPSGFFSFLPKTFIPPRLHLHPLDLLTRMSPLAFIQCVIYAQLSGELDSVKVYSAREMSWFKAVALLMNGVIAFGLNVVSFTANKKAGPLSMTVAANVKQVLTIALAMFIFHLPPSMTNTLGIVLTLMGGAWYAAVEYEDKKNKARAAEKS</sequence>
<protein>
    <submittedName>
        <fullName evidence="8">TPT-domain-containing protein</fullName>
    </submittedName>
</protein>
<evidence type="ECO:0000256" key="2">
    <source>
        <dbReference type="ARBA" id="ARBA00022692"/>
    </source>
</evidence>
<keyword evidence="9" id="KW-1185">Reference proteome</keyword>
<dbReference type="InterPro" id="IPR004853">
    <property type="entry name" value="Sugar_P_trans_dom"/>
</dbReference>
<comment type="subcellular location">
    <subcellularLocation>
        <location evidence="1">Membrane</location>
        <topology evidence="1">Multi-pass membrane protein</topology>
    </subcellularLocation>
</comment>
<evidence type="ECO:0000256" key="6">
    <source>
        <dbReference type="SAM" id="Phobius"/>
    </source>
</evidence>